<protein>
    <submittedName>
        <fullName evidence="1">9425_t:CDS:1</fullName>
    </submittedName>
</protein>
<dbReference type="Proteomes" id="UP000789739">
    <property type="component" value="Unassembled WGS sequence"/>
</dbReference>
<gene>
    <name evidence="1" type="ORF">PBRASI_LOCUS3596</name>
</gene>
<organism evidence="1 2">
    <name type="scientific">Paraglomus brasilianum</name>
    <dbReference type="NCBI Taxonomy" id="144538"/>
    <lineage>
        <taxon>Eukaryota</taxon>
        <taxon>Fungi</taxon>
        <taxon>Fungi incertae sedis</taxon>
        <taxon>Mucoromycota</taxon>
        <taxon>Glomeromycotina</taxon>
        <taxon>Glomeromycetes</taxon>
        <taxon>Paraglomerales</taxon>
        <taxon>Paraglomeraceae</taxon>
        <taxon>Paraglomus</taxon>
    </lineage>
</organism>
<accession>A0A9N9A7N5</accession>
<sequence length="72" mass="8349">ICKGYYAQNARDSVFIPENQVKYKSTRGSEWYGQRTQHAVDNAYEQSFGEIKTLHFCGTIHIYGCIKDKLNK</sequence>
<evidence type="ECO:0000313" key="1">
    <source>
        <dbReference type="EMBL" id="CAG8520446.1"/>
    </source>
</evidence>
<dbReference type="EMBL" id="CAJVPI010000330">
    <property type="protein sequence ID" value="CAG8520446.1"/>
    <property type="molecule type" value="Genomic_DNA"/>
</dbReference>
<feature type="non-terminal residue" evidence="1">
    <location>
        <position position="1"/>
    </location>
</feature>
<dbReference type="AlphaFoldDB" id="A0A9N9A7N5"/>
<comment type="caution">
    <text evidence="1">The sequence shown here is derived from an EMBL/GenBank/DDBJ whole genome shotgun (WGS) entry which is preliminary data.</text>
</comment>
<proteinExistence type="predicted"/>
<evidence type="ECO:0000313" key="2">
    <source>
        <dbReference type="Proteomes" id="UP000789739"/>
    </source>
</evidence>
<name>A0A9N9A7N5_9GLOM</name>
<keyword evidence="2" id="KW-1185">Reference proteome</keyword>
<reference evidence="1" key="1">
    <citation type="submission" date="2021-06" db="EMBL/GenBank/DDBJ databases">
        <authorList>
            <person name="Kallberg Y."/>
            <person name="Tangrot J."/>
            <person name="Rosling A."/>
        </authorList>
    </citation>
    <scope>NUCLEOTIDE SEQUENCE</scope>
    <source>
        <strain evidence="1">BR232B</strain>
    </source>
</reference>